<accession>A0A949TTR0</accession>
<dbReference type="EMBL" id="JAEEGC010000040">
    <property type="protein sequence ID" value="MBV7273236.1"/>
    <property type="molecule type" value="Genomic_DNA"/>
</dbReference>
<organism evidence="10 11">
    <name type="scientific">Clostridium thailandense</name>
    <dbReference type="NCBI Taxonomy" id="2794346"/>
    <lineage>
        <taxon>Bacteria</taxon>
        <taxon>Bacillati</taxon>
        <taxon>Bacillota</taxon>
        <taxon>Clostridia</taxon>
        <taxon>Eubacteriales</taxon>
        <taxon>Clostridiaceae</taxon>
        <taxon>Clostridium</taxon>
    </lineage>
</organism>
<protein>
    <submittedName>
        <fullName evidence="10">MFS transporter</fullName>
    </submittedName>
</protein>
<keyword evidence="7 8" id="KW-0472">Membrane</keyword>
<keyword evidence="5 8" id="KW-0812">Transmembrane</keyword>
<evidence type="ECO:0000313" key="10">
    <source>
        <dbReference type="EMBL" id="MBV7273236.1"/>
    </source>
</evidence>
<dbReference type="InterPro" id="IPR004638">
    <property type="entry name" value="EmrB-like"/>
</dbReference>
<feature type="transmembrane region" description="Helical" evidence="8">
    <location>
        <begin position="401"/>
        <end position="420"/>
    </location>
</feature>
<feature type="transmembrane region" description="Helical" evidence="8">
    <location>
        <begin position="81"/>
        <end position="100"/>
    </location>
</feature>
<keyword evidence="3" id="KW-0813">Transport</keyword>
<feature type="transmembrane region" description="Helical" evidence="8">
    <location>
        <begin position="12"/>
        <end position="37"/>
    </location>
</feature>
<feature type="transmembrane region" description="Helical" evidence="8">
    <location>
        <begin position="106"/>
        <end position="127"/>
    </location>
</feature>
<dbReference type="CDD" id="cd17321">
    <property type="entry name" value="MFS_MMR_MDR_like"/>
    <property type="match status" value="1"/>
</dbReference>
<feature type="domain" description="Major facilitator superfamily (MFS) profile" evidence="9">
    <location>
        <begin position="15"/>
        <end position="471"/>
    </location>
</feature>
<evidence type="ECO:0000259" key="9">
    <source>
        <dbReference type="PROSITE" id="PS50850"/>
    </source>
</evidence>
<dbReference type="InterPro" id="IPR020846">
    <property type="entry name" value="MFS_dom"/>
</dbReference>
<evidence type="ECO:0000313" key="11">
    <source>
        <dbReference type="Proteomes" id="UP000694308"/>
    </source>
</evidence>
<evidence type="ECO:0000256" key="1">
    <source>
        <dbReference type="ARBA" id="ARBA00004651"/>
    </source>
</evidence>
<evidence type="ECO:0000256" key="5">
    <source>
        <dbReference type="ARBA" id="ARBA00022692"/>
    </source>
</evidence>
<feature type="transmembrane region" description="Helical" evidence="8">
    <location>
        <begin position="49"/>
        <end position="69"/>
    </location>
</feature>
<feature type="transmembrane region" description="Helical" evidence="8">
    <location>
        <begin position="202"/>
        <end position="219"/>
    </location>
</feature>
<dbReference type="FunFam" id="1.20.1720.10:FF:000021">
    <property type="entry name" value="Drug resistance transporter, EmrB/QacA subfamily"/>
    <property type="match status" value="1"/>
</dbReference>
<dbReference type="AlphaFoldDB" id="A0A949TTR0"/>
<dbReference type="GO" id="GO:0022857">
    <property type="term" value="F:transmembrane transporter activity"/>
    <property type="evidence" value="ECO:0007669"/>
    <property type="project" value="InterPro"/>
</dbReference>
<feature type="transmembrane region" description="Helical" evidence="8">
    <location>
        <begin position="231"/>
        <end position="249"/>
    </location>
</feature>
<evidence type="ECO:0000256" key="7">
    <source>
        <dbReference type="ARBA" id="ARBA00023136"/>
    </source>
</evidence>
<dbReference type="GO" id="GO:0005886">
    <property type="term" value="C:plasma membrane"/>
    <property type="evidence" value="ECO:0007669"/>
    <property type="project" value="UniProtKB-SubCell"/>
</dbReference>
<evidence type="ECO:0000256" key="3">
    <source>
        <dbReference type="ARBA" id="ARBA00022448"/>
    </source>
</evidence>
<feature type="transmembrane region" description="Helical" evidence="8">
    <location>
        <begin position="139"/>
        <end position="157"/>
    </location>
</feature>
<proteinExistence type="inferred from homology"/>
<keyword evidence="11" id="KW-1185">Reference proteome</keyword>
<feature type="transmembrane region" description="Helical" evidence="8">
    <location>
        <begin position="270"/>
        <end position="293"/>
    </location>
</feature>
<dbReference type="PANTHER" id="PTHR42718:SF9">
    <property type="entry name" value="MAJOR FACILITATOR SUPERFAMILY MULTIDRUG TRANSPORTER MFSC"/>
    <property type="match status" value="1"/>
</dbReference>
<dbReference type="InterPro" id="IPR011701">
    <property type="entry name" value="MFS"/>
</dbReference>
<feature type="transmembrane region" description="Helical" evidence="8">
    <location>
        <begin position="440"/>
        <end position="465"/>
    </location>
</feature>
<dbReference type="RefSeq" id="WP_218320268.1">
    <property type="nucleotide sequence ID" value="NZ_JAEEGC010000040.1"/>
</dbReference>
<feature type="transmembrane region" description="Helical" evidence="8">
    <location>
        <begin position="305"/>
        <end position="326"/>
    </location>
</feature>
<dbReference type="PANTHER" id="PTHR42718">
    <property type="entry name" value="MAJOR FACILITATOR SUPERFAMILY MULTIDRUG TRANSPORTER MFSC"/>
    <property type="match status" value="1"/>
</dbReference>
<evidence type="ECO:0000256" key="8">
    <source>
        <dbReference type="SAM" id="Phobius"/>
    </source>
</evidence>
<name>A0A949TTR0_9CLOT</name>
<gene>
    <name evidence="10" type="ORF">I6U48_09980</name>
</gene>
<dbReference type="NCBIfam" id="TIGR00711">
    <property type="entry name" value="efflux_EmrB"/>
    <property type="match status" value="1"/>
</dbReference>
<comment type="caution">
    <text evidence="10">The sequence shown here is derived from an EMBL/GenBank/DDBJ whole genome shotgun (WGS) entry which is preliminary data.</text>
</comment>
<reference evidence="10" key="1">
    <citation type="submission" date="2020-12" db="EMBL/GenBank/DDBJ databases">
        <title>Clostridium thailandense sp. nov., a novel acetogenic bacterium isolated from peat land soil in Thailand.</title>
        <authorList>
            <person name="Chaikitkaew S."/>
            <person name="Birkeland N.K."/>
        </authorList>
    </citation>
    <scope>NUCLEOTIDE SEQUENCE</scope>
    <source>
        <strain evidence="10">PL3</strain>
    </source>
</reference>
<feature type="transmembrane region" description="Helical" evidence="8">
    <location>
        <begin position="358"/>
        <end position="375"/>
    </location>
</feature>
<dbReference type="PROSITE" id="PS50850">
    <property type="entry name" value="MFS"/>
    <property type="match status" value="1"/>
</dbReference>
<keyword evidence="6 8" id="KW-1133">Transmembrane helix</keyword>
<evidence type="ECO:0000256" key="4">
    <source>
        <dbReference type="ARBA" id="ARBA00022475"/>
    </source>
</evidence>
<evidence type="ECO:0000256" key="2">
    <source>
        <dbReference type="ARBA" id="ARBA00008537"/>
    </source>
</evidence>
<evidence type="ECO:0000256" key="6">
    <source>
        <dbReference type="ARBA" id="ARBA00022989"/>
    </source>
</evidence>
<feature type="transmembrane region" description="Helical" evidence="8">
    <location>
        <begin position="333"/>
        <end position="352"/>
    </location>
</feature>
<keyword evidence="4" id="KW-1003">Cell membrane</keyword>
<comment type="similarity">
    <text evidence="2">Belongs to the major facilitator superfamily. EmrB family.</text>
</comment>
<feature type="transmembrane region" description="Helical" evidence="8">
    <location>
        <begin position="169"/>
        <end position="190"/>
    </location>
</feature>
<comment type="subcellular location">
    <subcellularLocation>
        <location evidence="1">Cell membrane</location>
        <topology evidence="1">Multi-pass membrane protein</topology>
    </subcellularLocation>
</comment>
<dbReference type="Proteomes" id="UP000694308">
    <property type="component" value="Unassembled WGS sequence"/>
</dbReference>
<sequence length="490" mass="53193">MNKIESEIYKKRWIILFTLLSATFMATLDGSIVNVALPDMSDKLNVSMAAIEWVVTSFLITIAATILIFGRLGDIKGKIKIFRFGIVLFTLGSLLCGFTNSLPVLVAARVIQAIGASATMATNQGIITQVFPPNERGRALGVLGTFVALGAMAGPPLGGMIVSAISWKYIFLINVPIGIIVFILTIRVFPKTNTILDEKLDIKGSILFTIAIVLLFGAIVQGQSTGYDNPIMISAFVIAFISLITFIVVERKMELPLLQLKIFENSLFSISIVCAFISFIAIGASNIILPFYFQDALKFSPATTGFFMMVSPIVLSVVAPCSGYLSDKIGSEILTLIGLAFTSLGLLLISTLNEKSSVIMFVTYIVIMTVGNGMFQSPNNSLVMSTVPKDKLGIAGSVNSLIRNLGMVIGTSLATLLLYNRMSYKVGYRVIDYVKGRADVFIYGMRCVYISAAAMCVIGVVITALRLYNSKKLKDVEIETSHMKEDTILN</sequence>
<dbReference type="Pfam" id="PF07690">
    <property type="entry name" value="MFS_1"/>
    <property type="match status" value="1"/>
</dbReference>